<proteinExistence type="predicted"/>
<dbReference type="InterPro" id="IPR036188">
    <property type="entry name" value="FAD/NAD-bd_sf"/>
</dbReference>
<evidence type="ECO:0000259" key="3">
    <source>
        <dbReference type="Pfam" id="PF07992"/>
    </source>
</evidence>
<dbReference type="InterPro" id="IPR051691">
    <property type="entry name" value="Metab_Enz_Cyan_OpOx_G3PDH"/>
</dbReference>
<dbReference type="PANTHER" id="PTHR42949:SF3">
    <property type="entry name" value="ANAEROBIC GLYCEROL-3-PHOSPHATE DEHYDROGENASE SUBUNIT B"/>
    <property type="match status" value="1"/>
</dbReference>
<protein>
    <submittedName>
        <fullName evidence="4">NAD(P)/FAD-dependent oxidoreductase</fullName>
    </submittedName>
</protein>
<evidence type="ECO:0000313" key="5">
    <source>
        <dbReference type="Proteomes" id="UP001596028"/>
    </source>
</evidence>
<gene>
    <name evidence="4" type="ORF">ACFO3S_10295</name>
</gene>
<feature type="domain" description="FAD/NAD(P)-binding" evidence="3">
    <location>
        <begin position="9"/>
        <end position="166"/>
    </location>
</feature>
<dbReference type="SUPFAM" id="SSF51905">
    <property type="entry name" value="FAD/NAD(P)-binding domain"/>
    <property type="match status" value="1"/>
</dbReference>
<dbReference type="EMBL" id="JBHSEP010000006">
    <property type="protein sequence ID" value="MFC4598624.1"/>
    <property type="molecule type" value="Genomic_DNA"/>
</dbReference>
<feature type="region of interest" description="Disordered" evidence="2">
    <location>
        <begin position="409"/>
        <end position="428"/>
    </location>
</feature>
<evidence type="ECO:0000256" key="2">
    <source>
        <dbReference type="SAM" id="MobiDB-lite"/>
    </source>
</evidence>
<evidence type="ECO:0000313" key="4">
    <source>
        <dbReference type="EMBL" id="MFC4598624.1"/>
    </source>
</evidence>
<name>A0ABV9FBR6_9BACL</name>
<sequence length="428" mass="45190">MSGRRRHSDLIVVGAGPAGLSAAIFASGNGLKVTVIDEYPEPGGRMLGQFHEERGRWWVGRRVAEQLIETCGKQGVSIRCGVAAYGLLREDGLWEVATSEGRLTAPRVLLATGAAEAPVPADGWTLPGVMSIGAAQVLANVQYVKPGRRGLVVGVNALGMAIARELSVGGVSLAGIVLPPAGPFAGPSAQPGECLRVLLGLSHLAPSPLFRLGGKMARSFGMAGIVSRLMPRKGIRIWNIPLMLRTAVIAINGTERVESATLADVDGAGRPIAGSERELPVDFVALAGGLYPLAELAAVAGCPFVYTPELGGHLPFHSERMQTPVEGLFVAGNITGVESALVAMAQGRLAGAAISAEAGAYGRDGERHVAEAVEEVRRARAEAPIQFRPGIPEARENIYRLWQSAYREERDDGNEKDADELVVQERIR</sequence>
<reference evidence="5" key="1">
    <citation type="journal article" date="2019" name="Int. J. Syst. Evol. Microbiol.">
        <title>The Global Catalogue of Microorganisms (GCM) 10K type strain sequencing project: providing services to taxonomists for standard genome sequencing and annotation.</title>
        <authorList>
            <consortium name="The Broad Institute Genomics Platform"/>
            <consortium name="The Broad Institute Genome Sequencing Center for Infectious Disease"/>
            <person name="Wu L."/>
            <person name="Ma J."/>
        </authorList>
    </citation>
    <scope>NUCLEOTIDE SEQUENCE [LARGE SCALE GENOMIC DNA]</scope>
    <source>
        <strain evidence="5">CCUG 49571</strain>
    </source>
</reference>
<dbReference type="PRINTS" id="PR00469">
    <property type="entry name" value="PNDRDTASEII"/>
</dbReference>
<keyword evidence="5" id="KW-1185">Reference proteome</keyword>
<dbReference type="Pfam" id="PF07992">
    <property type="entry name" value="Pyr_redox_2"/>
    <property type="match status" value="1"/>
</dbReference>
<dbReference type="PANTHER" id="PTHR42949">
    <property type="entry name" value="ANAEROBIC GLYCEROL-3-PHOSPHATE DEHYDROGENASE SUBUNIT B"/>
    <property type="match status" value="1"/>
</dbReference>
<dbReference type="InterPro" id="IPR023753">
    <property type="entry name" value="FAD/NAD-binding_dom"/>
</dbReference>
<dbReference type="Gene3D" id="3.50.50.60">
    <property type="entry name" value="FAD/NAD(P)-binding domain"/>
    <property type="match status" value="3"/>
</dbReference>
<dbReference type="PRINTS" id="PR00368">
    <property type="entry name" value="FADPNR"/>
</dbReference>
<evidence type="ECO:0000256" key="1">
    <source>
        <dbReference type="ARBA" id="ARBA00023002"/>
    </source>
</evidence>
<accession>A0ABV9FBR6</accession>
<dbReference type="RefSeq" id="WP_378095073.1">
    <property type="nucleotide sequence ID" value="NZ_JBHSEP010000006.1"/>
</dbReference>
<comment type="caution">
    <text evidence="4">The sequence shown here is derived from an EMBL/GenBank/DDBJ whole genome shotgun (WGS) entry which is preliminary data.</text>
</comment>
<organism evidence="4 5">
    <name type="scientific">Cohnella hongkongensis</name>
    <dbReference type="NCBI Taxonomy" id="178337"/>
    <lineage>
        <taxon>Bacteria</taxon>
        <taxon>Bacillati</taxon>
        <taxon>Bacillota</taxon>
        <taxon>Bacilli</taxon>
        <taxon>Bacillales</taxon>
        <taxon>Paenibacillaceae</taxon>
        <taxon>Cohnella</taxon>
    </lineage>
</organism>
<dbReference type="Proteomes" id="UP001596028">
    <property type="component" value="Unassembled WGS sequence"/>
</dbReference>
<keyword evidence="1" id="KW-0560">Oxidoreductase</keyword>